<evidence type="ECO:0000256" key="2">
    <source>
        <dbReference type="ARBA" id="ARBA00010989"/>
    </source>
</evidence>
<evidence type="ECO:0000256" key="4">
    <source>
        <dbReference type="ARBA" id="ARBA00022827"/>
    </source>
</evidence>
<feature type="compositionally biased region" description="Basic and acidic residues" evidence="6">
    <location>
        <begin position="47"/>
        <end position="60"/>
    </location>
</feature>
<organism evidence="8 11">
    <name type="scientific">Digitaria exilis</name>
    <dbReference type="NCBI Taxonomy" id="1010633"/>
    <lineage>
        <taxon>Eukaryota</taxon>
        <taxon>Viridiplantae</taxon>
        <taxon>Streptophyta</taxon>
        <taxon>Embryophyta</taxon>
        <taxon>Tracheophyta</taxon>
        <taxon>Spermatophyta</taxon>
        <taxon>Magnoliopsida</taxon>
        <taxon>Liliopsida</taxon>
        <taxon>Poales</taxon>
        <taxon>Poaceae</taxon>
        <taxon>PACMAD clade</taxon>
        <taxon>Panicoideae</taxon>
        <taxon>Panicodae</taxon>
        <taxon>Paniceae</taxon>
        <taxon>Anthephorinae</taxon>
        <taxon>Digitaria</taxon>
    </lineage>
</organism>
<keyword evidence="3" id="KW-0285">Flavoprotein</keyword>
<proteinExistence type="inferred from homology"/>
<dbReference type="Pfam" id="PF01266">
    <property type="entry name" value="DAO"/>
    <property type="match status" value="1"/>
</dbReference>
<keyword evidence="4" id="KW-0274">FAD</keyword>
<evidence type="ECO:0000259" key="7">
    <source>
        <dbReference type="Pfam" id="PF01266"/>
    </source>
</evidence>
<feature type="domain" description="FAD dependent oxidoreductase" evidence="7">
    <location>
        <begin position="19"/>
        <end position="159"/>
    </location>
</feature>
<dbReference type="InterPro" id="IPR036188">
    <property type="entry name" value="FAD/NAD-bd_sf"/>
</dbReference>
<dbReference type="PANTHER" id="PTHR10961:SF41">
    <property type="entry name" value="SARCOSINE OXIDASE-RELATED"/>
    <property type="match status" value="1"/>
</dbReference>
<feature type="compositionally biased region" description="Basic and acidic residues" evidence="6">
    <location>
        <begin position="73"/>
        <end position="82"/>
    </location>
</feature>
<dbReference type="InterPro" id="IPR006076">
    <property type="entry name" value="FAD-dep_OxRdtase"/>
</dbReference>
<dbReference type="Gramene" id="Dexi1A01G0000180.1">
    <property type="protein sequence ID" value="Dexi1A01G0000180.1:cds"/>
    <property type="gene ID" value="Dexi1A01G0000180"/>
</dbReference>
<keyword evidence="5" id="KW-0560">Oxidoreductase</keyword>
<dbReference type="OrthoDB" id="424974at2759"/>
<evidence type="ECO:0000256" key="1">
    <source>
        <dbReference type="ARBA" id="ARBA00001974"/>
    </source>
</evidence>
<dbReference type="GO" id="GO:0008115">
    <property type="term" value="F:sarcosine oxidase activity"/>
    <property type="evidence" value="ECO:0007669"/>
    <property type="project" value="TreeGrafter"/>
</dbReference>
<protein>
    <recommendedName>
        <fullName evidence="7">FAD dependent oxidoreductase domain-containing protein</fullName>
    </recommendedName>
</protein>
<evidence type="ECO:0000313" key="11">
    <source>
        <dbReference type="Proteomes" id="UP000636709"/>
    </source>
</evidence>
<dbReference type="Proteomes" id="UP000636709">
    <property type="component" value="Unassembled WGS sequence"/>
</dbReference>
<evidence type="ECO:0000256" key="3">
    <source>
        <dbReference type="ARBA" id="ARBA00022630"/>
    </source>
</evidence>
<dbReference type="EMBL" id="JACEFO010001376">
    <property type="protein sequence ID" value="KAF8737902.1"/>
    <property type="molecule type" value="Genomic_DNA"/>
</dbReference>
<evidence type="ECO:0000256" key="5">
    <source>
        <dbReference type="ARBA" id="ARBA00023002"/>
    </source>
</evidence>
<evidence type="ECO:0000313" key="10">
    <source>
        <dbReference type="EMBL" id="KAF8737930.1"/>
    </source>
</evidence>
<comment type="caution">
    <text evidence="8">The sequence shown here is derived from an EMBL/GenBank/DDBJ whole genome shotgun (WGS) entry which is preliminary data.</text>
</comment>
<dbReference type="EMBL" id="JACEFO010001373">
    <property type="protein sequence ID" value="KAF8737928.1"/>
    <property type="molecule type" value="Genomic_DNA"/>
</dbReference>
<dbReference type="AlphaFoldDB" id="A0A835FCA7"/>
<sequence>MNPAMVTGAWPDGAATDRRPVAAWARRTRRCSGAPRLASHPALVHSSRADEPAAMRDARRPSGRPTTQSTRASQEKKYGPKHEITERVARWIEEAMPSHVEAAGGPVIRQSCMCCMTPDSDFVIDFLGGEFGEDVVVGVGFSGHGFKMAPAVGRFLAEMAIDGKSNTAAEAGVELGHYRISRFDGNPMGNAAKDY</sequence>
<dbReference type="Gene3D" id="3.30.9.10">
    <property type="entry name" value="D-Amino Acid Oxidase, subunit A, domain 2"/>
    <property type="match status" value="1"/>
</dbReference>
<evidence type="ECO:0000313" key="9">
    <source>
        <dbReference type="EMBL" id="KAF8737928.1"/>
    </source>
</evidence>
<accession>A0A835FCA7</accession>
<reference evidence="8" key="1">
    <citation type="submission" date="2020-07" db="EMBL/GenBank/DDBJ databases">
        <title>Genome sequence and genetic diversity analysis of an under-domesticated orphan crop, white fonio (Digitaria exilis).</title>
        <authorList>
            <person name="Bennetzen J.L."/>
            <person name="Chen S."/>
            <person name="Ma X."/>
            <person name="Wang X."/>
            <person name="Yssel A.E.J."/>
            <person name="Chaluvadi S.R."/>
            <person name="Johnson M."/>
            <person name="Gangashetty P."/>
            <person name="Hamidou F."/>
            <person name="Sanogo M.D."/>
            <person name="Zwaenepoel A."/>
            <person name="Wallace J."/>
            <person name="Van De Peer Y."/>
            <person name="Van Deynze A."/>
        </authorList>
    </citation>
    <scope>NUCLEOTIDE SEQUENCE</scope>
    <source>
        <tissue evidence="8">Leaves</tissue>
    </source>
</reference>
<dbReference type="EMBL" id="JACEFO010001373">
    <property type="protein sequence ID" value="KAF8737930.1"/>
    <property type="molecule type" value="Genomic_DNA"/>
</dbReference>
<comment type="cofactor">
    <cofactor evidence="1">
        <name>FAD</name>
        <dbReference type="ChEBI" id="CHEBI:57692"/>
    </cofactor>
</comment>
<keyword evidence="11" id="KW-1185">Reference proteome</keyword>
<name>A0A835FCA7_9POAL</name>
<comment type="similarity">
    <text evidence="2">Belongs to the MSOX/MTOX family.</text>
</comment>
<evidence type="ECO:0000256" key="6">
    <source>
        <dbReference type="SAM" id="MobiDB-lite"/>
    </source>
</evidence>
<dbReference type="PANTHER" id="PTHR10961">
    <property type="entry name" value="PEROXISOMAL SARCOSINE OXIDASE"/>
    <property type="match status" value="1"/>
</dbReference>
<dbReference type="GO" id="GO:0050660">
    <property type="term" value="F:flavin adenine dinucleotide binding"/>
    <property type="evidence" value="ECO:0007669"/>
    <property type="project" value="InterPro"/>
</dbReference>
<dbReference type="Gene3D" id="3.50.50.60">
    <property type="entry name" value="FAD/NAD(P)-binding domain"/>
    <property type="match status" value="1"/>
</dbReference>
<dbReference type="InterPro" id="IPR045170">
    <property type="entry name" value="MTOX"/>
</dbReference>
<feature type="region of interest" description="Disordered" evidence="6">
    <location>
        <begin position="1"/>
        <end position="82"/>
    </location>
</feature>
<evidence type="ECO:0000313" key="8">
    <source>
        <dbReference type="EMBL" id="KAF8737902.1"/>
    </source>
</evidence>
<gene>
    <name evidence="9" type="ORF">HU200_014005</name>
    <name evidence="10" type="ORF">HU200_014007</name>
    <name evidence="8" type="ORF">HU200_014010</name>
</gene>